<dbReference type="RefSeq" id="WP_169746054.1">
    <property type="nucleotide sequence ID" value="NZ_CP011311.1"/>
</dbReference>
<dbReference type="KEGG" id="ccj:UL81_01480"/>
<protein>
    <submittedName>
        <fullName evidence="1">Uncharacterized protein</fullName>
    </submittedName>
</protein>
<organism evidence="1 2">
    <name type="scientific">Corynebacterium camporealensis</name>
    <dbReference type="NCBI Taxonomy" id="161896"/>
    <lineage>
        <taxon>Bacteria</taxon>
        <taxon>Bacillati</taxon>
        <taxon>Actinomycetota</taxon>
        <taxon>Actinomycetes</taxon>
        <taxon>Mycobacteriales</taxon>
        <taxon>Corynebacteriaceae</taxon>
        <taxon>Corynebacterium</taxon>
    </lineage>
</organism>
<sequence>MGVMIFSGIIALLALAAVLASRFWMLRRIRDAEENEERPFDYDDELKNPYEE</sequence>
<dbReference type="EMBL" id="CP011311">
    <property type="protein sequence ID" value="AKE38281.1"/>
    <property type="molecule type" value="Genomic_DNA"/>
</dbReference>
<dbReference type="AlphaFoldDB" id="A0A0F6T9N5"/>
<evidence type="ECO:0000313" key="2">
    <source>
        <dbReference type="Proteomes" id="UP000033566"/>
    </source>
</evidence>
<dbReference type="PATRIC" id="fig|161896.4.peg.293"/>
<name>A0A0F6T9N5_9CORY</name>
<accession>A0A0F6T9N5</accession>
<evidence type="ECO:0000313" key="1">
    <source>
        <dbReference type="EMBL" id="AKE38281.1"/>
    </source>
</evidence>
<dbReference type="Proteomes" id="UP000033566">
    <property type="component" value="Chromosome"/>
</dbReference>
<dbReference type="HOGENOM" id="CLU_3134645_0_0_11"/>
<gene>
    <name evidence="1" type="ORF">UL81_01480</name>
</gene>
<reference evidence="1 2" key="1">
    <citation type="journal article" date="2015" name="Genome Announc.">
        <title>Complete Genome Sequence of Corynebacterium camporealensis DSM 44610, Isolated from the Milk of a Manchega Sheep with Subclinical Mastitis.</title>
        <authorList>
            <person name="Ruckert C."/>
            <person name="Albersmeier A."/>
            <person name="Winkler A."/>
            <person name="Tauch A."/>
        </authorList>
    </citation>
    <scope>NUCLEOTIDE SEQUENCE [LARGE SCALE GENOMIC DNA]</scope>
    <source>
        <strain evidence="1 2">DSM 44610</strain>
    </source>
</reference>
<keyword evidence="2" id="KW-1185">Reference proteome</keyword>
<proteinExistence type="predicted"/>